<dbReference type="Gene3D" id="2.60.40.10">
    <property type="entry name" value="Immunoglobulins"/>
    <property type="match status" value="1"/>
</dbReference>
<accession>A0ABM8DFU8</accession>
<dbReference type="InterPro" id="IPR032350">
    <property type="entry name" value="Nbr1_FW"/>
</dbReference>
<dbReference type="EMBL" id="AP027041">
    <property type="protein sequence ID" value="BDU17472.1"/>
    <property type="molecule type" value="Genomic_DNA"/>
</dbReference>
<protein>
    <submittedName>
        <fullName evidence="4">NBR1-Ig-like domain-containing protein</fullName>
    </submittedName>
</protein>
<dbReference type="InterPro" id="IPR013783">
    <property type="entry name" value="Ig-like_fold"/>
</dbReference>
<reference evidence="4 5" key="1">
    <citation type="journal article" date="2023" name="Int. J. Syst. Evol. Microbiol.">
        <title>Physiological and genomic analyses of cobalamin (vitamin B12)-auxotrophy of Lysobacter auxotrophicus sp. nov., a methionine-auxotrophic chitinolytic bacterium isolated from chitin-treated soil.</title>
        <authorList>
            <person name="Saito A."/>
            <person name="Dohra H."/>
            <person name="Hamada M."/>
            <person name="Moriuchi R."/>
            <person name="Kotsuchibashi Y."/>
            <person name="Mori K."/>
        </authorList>
    </citation>
    <scope>NUCLEOTIDE SEQUENCE [LARGE SCALE GENOMIC DNA]</scope>
    <source>
        <strain evidence="4 5">5-21a</strain>
    </source>
</reference>
<evidence type="ECO:0000259" key="3">
    <source>
        <dbReference type="Pfam" id="PF16158"/>
    </source>
</evidence>
<dbReference type="Pfam" id="PF16158">
    <property type="entry name" value="N_BRCA1_IG"/>
    <property type="match status" value="1"/>
</dbReference>
<feature type="domain" description="Nbr1 FW" evidence="3">
    <location>
        <begin position="323"/>
        <end position="400"/>
    </location>
</feature>
<keyword evidence="2" id="KW-0732">Signal</keyword>
<dbReference type="RefSeq" id="WP_281779405.1">
    <property type="nucleotide sequence ID" value="NZ_AP027041.1"/>
</dbReference>
<organism evidence="4 5">
    <name type="scientific">Lysobacter auxotrophicus</name>
    <dbReference type="NCBI Taxonomy" id="2992573"/>
    <lineage>
        <taxon>Bacteria</taxon>
        <taxon>Pseudomonadati</taxon>
        <taxon>Pseudomonadota</taxon>
        <taxon>Gammaproteobacteria</taxon>
        <taxon>Lysobacterales</taxon>
        <taxon>Lysobacteraceae</taxon>
        <taxon>Lysobacter</taxon>
    </lineage>
</organism>
<proteinExistence type="predicted"/>
<dbReference type="Proteomes" id="UP001317822">
    <property type="component" value="Chromosome"/>
</dbReference>
<evidence type="ECO:0000256" key="2">
    <source>
        <dbReference type="SAM" id="SignalP"/>
    </source>
</evidence>
<feature type="signal peptide" evidence="2">
    <location>
        <begin position="1"/>
        <end position="20"/>
    </location>
</feature>
<gene>
    <name evidence="4" type="ORF">LA521A_26730</name>
</gene>
<feature type="chain" id="PRO_5045586889" evidence="2">
    <location>
        <begin position="21"/>
        <end position="519"/>
    </location>
</feature>
<sequence>MRYRIALLLLASLFSLPAAALPKYFGYFANNTIPPDMSFQPENQDHTNVTVVYTGGDGIDWDPIILREVGLAKSYGNKAVVMVTSHLFTTGNPHGADPNAAANFGALVDKLVAAGYLVPGNPEASAVAAFYPVDEPEYQKGLVDIGGAPHPALANAVNVIKSNPATWNFPVAVVVSQHYDPVIQGMRLFDWAGMDDYKSCSFPTMFCPYSYAGTFAAFSAKLRPEQRTILVPQAATGGDLDEVEHDPYQTYEMAIADSRVIMLMPFLWAGNPASGMTGVRDTPALRSAYRPIGFQIKYGLYSQYLGASLDGAMVAGQYYNVVAWFRNISEKTWRAGTNISLGSQNPGDNMTWGLHRVPLPHDVGPGQDVGFNFTVRAPSASGTYKMQWQMVADGMSWFGAKTPDWSIAVVPPATGSISANRNPCTIPYGGSTCTTTLSWNSNRADAEVWASNLDGSSPVLFARAQNGSQSATWINTNGTRFTLKSGGAAITAINVSGVQTTQPPEEPPPHCSTPKCIEP</sequence>
<keyword evidence="5" id="KW-1185">Reference proteome</keyword>
<evidence type="ECO:0000313" key="4">
    <source>
        <dbReference type="EMBL" id="BDU17472.1"/>
    </source>
</evidence>
<feature type="region of interest" description="Disordered" evidence="1">
    <location>
        <begin position="499"/>
        <end position="519"/>
    </location>
</feature>
<evidence type="ECO:0000256" key="1">
    <source>
        <dbReference type="SAM" id="MobiDB-lite"/>
    </source>
</evidence>
<evidence type="ECO:0000313" key="5">
    <source>
        <dbReference type="Proteomes" id="UP001317822"/>
    </source>
</evidence>
<name>A0ABM8DFU8_9GAMM</name>